<evidence type="ECO:0000313" key="2">
    <source>
        <dbReference type="Proteomes" id="UP001221142"/>
    </source>
</evidence>
<gene>
    <name evidence="1" type="ORF">FB45DRAFT_843930</name>
</gene>
<dbReference type="EMBL" id="JARKIF010000032">
    <property type="protein sequence ID" value="KAJ7611831.1"/>
    <property type="molecule type" value="Genomic_DNA"/>
</dbReference>
<dbReference type="AlphaFoldDB" id="A0AAD7B6Y1"/>
<proteinExistence type="predicted"/>
<sequence>MSDNSLPDEIISEILSPALQVPDEKFSDVSSRVSPFAEYVEPPSAYLVVCKSWLRVATPLLYKVVVLRSKAQAKALAQVLSKNPDLGQFIKRLRLEGGYGAPMRTILRSSPHISDILVTLDVLSSDSTVGLYDGLECISPRRLILHDCCKKPCENKQAFKLLEGLEKAIPKWQLLTTLELPVTGRRYPGEKVNLMGTIAREGRLQTLVVRNVYAAPSTYRMFKNRCPLQRIQVNSSFDKKHDSKMIAKEPGLKGLLRYKERQSSSRRDSVDFPYIAPSLNPDFVPMASATPDVRSLVWKRVLHFAVFVPGELRTYWRTRRFPLLLVSKLFYQLALPYYYAHTTLYHFRIPPFMEVLEKNPSLASHIRRIRGDLCGSDRRQVDETADWGATILAQTTGLEALVLDHSYRPGDHNDASLLLEGGISWNAFETMARVAGPTVHEFSVRINHDASPVSPAVFAQLTALRSVIWKSNVMFDLDQTVPTAGLHKLTSLSIADCDASFLTVLSRMELPCLKFVVLAYGDAGQALDFLAAHGEKILDLTCLCRDVQYNNVFELCPNIRVLTLCFNNCGDWNIPEASSFTSRKVLSKTLAKLHLTKNSWSGRDVTIQKWESFLTAIKARCFPSLREIQVDCCKWPTNERAIAKDCWVQWAEMLLQEGISLSDAGGKKWRARLKIK</sequence>
<reference evidence="1" key="1">
    <citation type="submission" date="2023-03" db="EMBL/GenBank/DDBJ databases">
        <title>Massive genome expansion in bonnet fungi (Mycena s.s.) driven by repeated elements and novel gene families across ecological guilds.</title>
        <authorList>
            <consortium name="Lawrence Berkeley National Laboratory"/>
            <person name="Harder C.B."/>
            <person name="Miyauchi S."/>
            <person name="Viragh M."/>
            <person name="Kuo A."/>
            <person name="Thoen E."/>
            <person name="Andreopoulos B."/>
            <person name="Lu D."/>
            <person name="Skrede I."/>
            <person name="Drula E."/>
            <person name="Henrissat B."/>
            <person name="Morin E."/>
            <person name="Kohler A."/>
            <person name="Barry K."/>
            <person name="LaButti K."/>
            <person name="Morin E."/>
            <person name="Salamov A."/>
            <person name="Lipzen A."/>
            <person name="Mereny Z."/>
            <person name="Hegedus B."/>
            <person name="Baldrian P."/>
            <person name="Stursova M."/>
            <person name="Weitz H."/>
            <person name="Taylor A."/>
            <person name="Grigoriev I.V."/>
            <person name="Nagy L.G."/>
            <person name="Martin F."/>
            <person name="Kauserud H."/>
        </authorList>
    </citation>
    <scope>NUCLEOTIDE SEQUENCE</scope>
    <source>
        <strain evidence="1">9284</strain>
    </source>
</reference>
<accession>A0AAD7B6Y1</accession>
<name>A0AAD7B6Y1_9AGAR</name>
<evidence type="ECO:0000313" key="1">
    <source>
        <dbReference type="EMBL" id="KAJ7611831.1"/>
    </source>
</evidence>
<dbReference type="SUPFAM" id="SSF52047">
    <property type="entry name" value="RNI-like"/>
    <property type="match status" value="1"/>
</dbReference>
<dbReference type="Proteomes" id="UP001221142">
    <property type="component" value="Unassembled WGS sequence"/>
</dbReference>
<keyword evidence="2" id="KW-1185">Reference proteome</keyword>
<protein>
    <submittedName>
        <fullName evidence="1">Uncharacterized protein</fullName>
    </submittedName>
</protein>
<dbReference type="InterPro" id="IPR032675">
    <property type="entry name" value="LRR_dom_sf"/>
</dbReference>
<organism evidence="1 2">
    <name type="scientific">Roridomyces roridus</name>
    <dbReference type="NCBI Taxonomy" id="1738132"/>
    <lineage>
        <taxon>Eukaryota</taxon>
        <taxon>Fungi</taxon>
        <taxon>Dikarya</taxon>
        <taxon>Basidiomycota</taxon>
        <taxon>Agaricomycotina</taxon>
        <taxon>Agaricomycetes</taxon>
        <taxon>Agaricomycetidae</taxon>
        <taxon>Agaricales</taxon>
        <taxon>Marasmiineae</taxon>
        <taxon>Mycenaceae</taxon>
        <taxon>Roridomyces</taxon>
    </lineage>
</organism>
<dbReference type="Gene3D" id="3.80.10.10">
    <property type="entry name" value="Ribonuclease Inhibitor"/>
    <property type="match status" value="1"/>
</dbReference>
<comment type="caution">
    <text evidence="1">The sequence shown here is derived from an EMBL/GenBank/DDBJ whole genome shotgun (WGS) entry which is preliminary data.</text>
</comment>